<dbReference type="KEGG" id="pfj:MYCFIDRAFT_199055"/>
<keyword evidence="3" id="KW-1185">Reference proteome</keyword>
<dbReference type="RefSeq" id="XP_007929998.1">
    <property type="nucleotide sequence ID" value="XM_007931807.1"/>
</dbReference>
<feature type="region of interest" description="Disordered" evidence="1">
    <location>
        <begin position="265"/>
        <end position="342"/>
    </location>
</feature>
<dbReference type="HOGENOM" id="CLU_292566_0_0_1"/>
<dbReference type="AlphaFoldDB" id="M2YNE5"/>
<feature type="compositionally biased region" description="Pro residues" evidence="1">
    <location>
        <begin position="845"/>
        <end position="855"/>
    </location>
</feature>
<feature type="compositionally biased region" description="Basic and acidic residues" evidence="1">
    <location>
        <begin position="998"/>
        <end position="1018"/>
    </location>
</feature>
<feature type="region of interest" description="Disordered" evidence="1">
    <location>
        <begin position="377"/>
        <end position="472"/>
    </location>
</feature>
<feature type="region of interest" description="Disordered" evidence="1">
    <location>
        <begin position="563"/>
        <end position="595"/>
    </location>
</feature>
<dbReference type="OrthoDB" id="3648773at2759"/>
<feature type="compositionally biased region" description="Polar residues" evidence="1">
    <location>
        <begin position="713"/>
        <end position="729"/>
    </location>
</feature>
<gene>
    <name evidence="2" type="ORF">MYCFIDRAFT_199055</name>
</gene>
<feature type="compositionally biased region" description="Basic and acidic residues" evidence="1">
    <location>
        <begin position="679"/>
        <end position="694"/>
    </location>
</feature>
<feature type="compositionally biased region" description="Basic residues" evidence="1">
    <location>
        <begin position="300"/>
        <end position="316"/>
    </location>
</feature>
<feature type="compositionally biased region" description="Gly residues" evidence="1">
    <location>
        <begin position="970"/>
        <end position="982"/>
    </location>
</feature>
<dbReference type="VEuPathDB" id="FungiDB:MYCFIDRAFT_199055"/>
<name>M2YNE5_PSEFD</name>
<feature type="region of interest" description="Disordered" evidence="1">
    <location>
        <begin position="494"/>
        <end position="536"/>
    </location>
</feature>
<dbReference type="Proteomes" id="UP000016932">
    <property type="component" value="Unassembled WGS sequence"/>
</dbReference>
<dbReference type="EMBL" id="KB446562">
    <property type="protein sequence ID" value="EME79225.1"/>
    <property type="molecule type" value="Genomic_DNA"/>
</dbReference>
<feature type="compositionally biased region" description="Gly residues" evidence="1">
    <location>
        <begin position="106"/>
        <end position="119"/>
    </location>
</feature>
<feature type="compositionally biased region" description="Low complexity" evidence="1">
    <location>
        <begin position="698"/>
        <end position="712"/>
    </location>
</feature>
<dbReference type="GeneID" id="19335773"/>
<accession>M2YNE5</accession>
<feature type="region of interest" description="Disordered" evidence="1">
    <location>
        <begin position="613"/>
        <end position="639"/>
    </location>
</feature>
<feature type="compositionally biased region" description="Basic residues" evidence="1">
    <location>
        <begin position="1019"/>
        <end position="1031"/>
    </location>
</feature>
<evidence type="ECO:0000313" key="3">
    <source>
        <dbReference type="Proteomes" id="UP000016932"/>
    </source>
</evidence>
<feature type="region of interest" description="Disordered" evidence="1">
    <location>
        <begin position="102"/>
        <end position="125"/>
    </location>
</feature>
<organism evidence="2 3">
    <name type="scientific">Pseudocercospora fijiensis (strain CIRAD86)</name>
    <name type="common">Black leaf streak disease fungus</name>
    <name type="synonym">Mycosphaerella fijiensis</name>
    <dbReference type="NCBI Taxonomy" id="383855"/>
    <lineage>
        <taxon>Eukaryota</taxon>
        <taxon>Fungi</taxon>
        <taxon>Dikarya</taxon>
        <taxon>Ascomycota</taxon>
        <taxon>Pezizomycotina</taxon>
        <taxon>Dothideomycetes</taxon>
        <taxon>Dothideomycetidae</taxon>
        <taxon>Mycosphaerellales</taxon>
        <taxon>Mycosphaerellaceae</taxon>
        <taxon>Pseudocercospora</taxon>
    </lineage>
</organism>
<feature type="region of interest" description="Disordered" evidence="1">
    <location>
        <begin position="837"/>
        <end position="861"/>
    </location>
</feature>
<evidence type="ECO:0000313" key="2">
    <source>
        <dbReference type="EMBL" id="EME79225.1"/>
    </source>
</evidence>
<dbReference type="STRING" id="383855.M2YNE5"/>
<proteinExistence type="predicted"/>
<feature type="region of interest" description="Disordered" evidence="1">
    <location>
        <begin position="137"/>
        <end position="206"/>
    </location>
</feature>
<feature type="compositionally biased region" description="Low complexity" evidence="1">
    <location>
        <begin position="279"/>
        <end position="295"/>
    </location>
</feature>
<feature type="region of interest" description="Disordered" evidence="1">
    <location>
        <begin position="965"/>
        <end position="1031"/>
    </location>
</feature>
<protein>
    <submittedName>
        <fullName evidence="2">Uncharacterized protein</fullName>
    </submittedName>
</protein>
<feature type="region of interest" description="Disordered" evidence="1">
    <location>
        <begin position="652"/>
        <end position="736"/>
    </location>
</feature>
<reference evidence="2 3" key="1">
    <citation type="journal article" date="2012" name="PLoS Pathog.">
        <title>Diverse lifestyles and strategies of plant pathogenesis encoded in the genomes of eighteen Dothideomycetes fungi.</title>
        <authorList>
            <person name="Ohm R.A."/>
            <person name="Feau N."/>
            <person name="Henrissat B."/>
            <person name="Schoch C.L."/>
            <person name="Horwitz B.A."/>
            <person name="Barry K.W."/>
            <person name="Condon B.J."/>
            <person name="Copeland A.C."/>
            <person name="Dhillon B."/>
            <person name="Glaser F."/>
            <person name="Hesse C.N."/>
            <person name="Kosti I."/>
            <person name="LaButti K."/>
            <person name="Lindquist E.A."/>
            <person name="Lucas S."/>
            <person name="Salamov A.A."/>
            <person name="Bradshaw R.E."/>
            <person name="Ciuffetti L."/>
            <person name="Hamelin R.C."/>
            <person name="Kema G.H.J."/>
            <person name="Lawrence C."/>
            <person name="Scott J.A."/>
            <person name="Spatafora J.W."/>
            <person name="Turgeon B.G."/>
            <person name="de Wit P.J.G.M."/>
            <person name="Zhong S."/>
            <person name="Goodwin S.B."/>
            <person name="Grigoriev I.V."/>
        </authorList>
    </citation>
    <scope>NUCLEOTIDE SEQUENCE [LARGE SCALE GENOMIC DNA]</scope>
    <source>
        <strain evidence="2 3">CIRAD86</strain>
    </source>
</reference>
<sequence>MPSGSAFCRAQASEANDIAVAVAIAASSTLAPERPLPHTILLHLTWHLRDTRTYCDCAKSPRHTGAILPLHLKTMSFYRDLNERHSYRKGIFLAIAQQGEGEAEGQSGGFGASPGGGRGVSSLSSPETSQISFLFAAEDRSRPSQSTPPLFVTSPASPGESPPTVLGRRRSGAGSPSEETVAIQRSGAGSPASPASPWSSTSEALSPQLIGGRAEADANFLTQTPDSVDTYKSSQLASTTAHLRSLIANLPTPVPLPVTRFLPARESSPDSIHSRHSNKSISSISSISDGSSESSYAFGLRRRKPDLRLLKKKSKPSQHLIQKPSILKLPSDGRRSPSFYKPKVVEDTGVVESTTKHITPPPPSEKPMPLSLSELLRTDPDIKPIRKVQTLNLPDRRPDLLRNSPNDSKSRPNLRRRISAKNINSGPQRRQLRFGSPQILETKRHHHDVTPPEDEPSVSGKSPFRHGDSYFHTFGSDTMYNEEFIPPRPPQAIEERKQQSEQLTSGSDSRSRGEPGIPLPSLLQPDIAEPPVRKPKKRNSSAFFNIFRLAAFKDVNVFELPSKRKARTPPRKSSAATPVTPAATPGIMVSSPVDSQRCPSIVPELTIPSYFARPPITRGDSQTSLTPISPALSPGAVPMIPGELIRTAPESIRKSRAQNRSSSEALSPFGTPRNRQRRYRESSLENAAEVHDEGSYVSAPASRSPSAGSRSAQVNEGSSYGNKSGSIQPSPGADVDVASQGVHDVREDFHDATLKKKPSIWTGLSMSLRQHRSSTTLEDNQAQKNTIAAIARRSTLSLKTSLSRINLRPSTSTINVRNGKLAKKSSILLLLEPVEKQKPDIDPQAPAPTSKPRPITPSDLTITSFTQTPFSQRYHDTQRATQQAIRSFISDTLDEESDDETDNDIVLGFETDVPDHLPDSPLCPLHPKHKSGGKAICPLHGRSVMKKKKRNVKSLNRVEIVFDTQEQGRRMGGGGTDGGGDGSEVEGVWRRERRAKARRSDEEGRGRRRERGEGAWEARRRRRRAGKRRVR</sequence>
<feature type="compositionally biased region" description="Low complexity" evidence="1">
    <location>
        <begin position="186"/>
        <end position="202"/>
    </location>
</feature>
<dbReference type="eggNOG" id="ENOG502SG9Y">
    <property type="taxonomic scope" value="Eukaryota"/>
</dbReference>
<feature type="compositionally biased region" description="Low complexity" evidence="1">
    <location>
        <begin position="575"/>
        <end position="585"/>
    </location>
</feature>
<evidence type="ECO:0000256" key="1">
    <source>
        <dbReference type="SAM" id="MobiDB-lite"/>
    </source>
</evidence>